<feature type="coiled-coil region" evidence="5">
    <location>
        <begin position="204"/>
        <end position="238"/>
    </location>
</feature>
<feature type="region of interest" description="Disordered" evidence="6">
    <location>
        <begin position="396"/>
        <end position="502"/>
    </location>
</feature>
<dbReference type="InterPro" id="IPR038765">
    <property type="entry name" value="Papain-like_cys_pep_sf"/>
</dbReference>
<feature type="coiled-coil region" evidence="5">
    <location>
        <begin position="99"/>
        <end position="133"/>
    </location>
</feature>
<keyword evidence="5" id="KW-0175">Coiled coil</keyword>
<dbReference type="Proteomes" id="UP000624325">
    <property type="component" value="Unassembled WGS sequence"/>
</dbReference>
<dbReference type="Gene3D" id="3.90.1720.10">
    <property type="entry name" value="endopeptidase domain like (from Nostoc punctiforme)"/>
    <property type="match status" value="1"/>
</dbReference>
<comment type="caution">
    <text evidence="9">The sequence shown here is derived from an EMBL/GenBank/DDBJ whole genome shotgun (WGS) entry which is preliminary data.</text>
</comment>
<feature type="domain" description="NlpC/P60" evidence="8">
    <location>
        <begin position="273"/>
        <end position="401"/>
    </location>
</feature>
<evidence type="ECO:0000256" key="1">
    <source>
        <dbReference type="ARBA" id="ARBA00007074"/>
    </source>
</evidence>
<evidence type="ECO:0000256" key="2">
    <source>
        <dbReference type="ARBA" id="ARBA00022670"/>
    </source>
</evidence>
<evidence type="ECO:0000313" key="10">
    <source>
        <dbReference type="Proteomes" id="UP000624325"/>
    </source>
</evidence>
<feature type="compositionally biased region" description="Pro residues" evidence="6">
    <location>
        <begin position="399"/>
        <end position="413"/>
    </location>
</feature>
<protein>
    <recommendedName>
        <fullName evidence="8">NlpC/P60 domain-containing protein</fullName>
    </recommendedName>
</protein>
<keyword evidence="7" id="KW-0732">Signal</keyword>
<keyword evidence="10" id="KW-1185">Reference proteome</keyword>
<dbReference type="InterPro" id="IPR000064">
    <property type="entry name" value="NLP_P60_dom"/>
</dbReference>
<keyword evidence="3" id="KW-0378">Hydrolase</keyword>
<evidence type="ECO:0000259" key="8">
    <source>
        <dbReference type="PROSITE" id="PS51935"/>
    </source>
</evidence>
<dbReference type="PRINTS" id="PR01217">
    <property type="entry name" value="PRICHEXTENSN"/>
</dbReference>
<evidence type="ECO:0000256" key="7">
    <source>
        <dbReference type="SAM" id="SignalP"/>
    </source>
</evidence>
<keyword evidence="2" id="KW-0645">Protease</keyword>
<evidence type="ECO:0000313" key="9">
    <source>
        <dbReference type="EMBL" id="GIF57861.1"/>
    </source>
</evidence>
<gene>
    <name evidence="9" type="ORF">Air01nite_39560</name>
</gene>
<feature type="chain" id="PRO_5045555786" description="NlpC/P60 domain-containing protein" evidence="7">
    <location>
        <begin position="44"/>
        <end position="502"/>
    </location>
</feature>
<evidence type="ECO:0000256" key="6">
    <source>
        <dbReference type="SAM" id="MobiDB-lite"/>
    </source>
</evidence>
<comment type="similarity">
    <text evidence="1">Belongs to the peptidase C40 family.</text>
</comment>
<evidence type="ECO:0000256" key="3">
    <source>
        <dbReference type="ARBA" id="ARBA00022801"/>
    </source>
</evidence>
<feature type="signal peptide" evidence="7">
    <location>
        <begin position="1"/>
        <end position="43"/>
    </location>
</feature>
<dbReference type="RefSeq" id="WP_203704176.1">
    <property type="nucleotide sequence ID" value="NZ_BAAALU010000002.1"/>
</dbReference>
<dbReference type="PANTHER" id="PTHR47359:SF3">
    <property type="entry name" value="NLP_P60 DOMAIN-CONTAINING PROTEIN-RELATED"/>
    <property type="match status" value="1"/>
</dbReference>
<keyword evidence="4" id="KW-0788">Thiol protease</keyword>
<dbReference type="InterPro" id="IPR051794">
    <property type="entry name" value="PG_Endopeptidase_C40"/>
</dbReference>
<evidence type="ECO:0000256" key="5">
    <source>
        <dbReference type="SAM" id="Coils"/>
    </source>
</evidence>
<name>A0ABQ4C4Z8_9ACTN</name>
<organism evidence="9 10">
    <name type="scientific">Asanoa iriomotensis</name>
    <dbReference type="NCBI Taxonomy" id="234613"/>
    <lineage>
        <taxon>Bacteria</taxon>
        <taxon>Bacillati</taxon>
        <taxon>Actinomycetota</taxon>
        <taxon>Actinomycetes</taxon>
        <taxon>Micromonosporales</taxon>
        <taxon>Micromonosporaceae</taxon>
        <taxon>Asanoa</taxon>
    </lineage>
</organism>
<feature type="compositionally biased region" description="Pro residues" evidence="6">
    <location>
        <begin position="422"/>
        <end position="459"/>
    </location>
</feature>
<dbReference type="Pfam" id="PF00877">
    <property type="entry name" value="NLPC_P60"/>
    <property type="match status" value="1"/>
</dbReference>
<proteinExistence type="inferred from homology"/>
<dbReference type="SUPFAM" id="SSF54001">
    <property type="entry name" value="Cysteine proteinases"/>
    <property type="match status" value="1"/>
</dbReference>
<evidence type="ECO:0000256" key="4">
    <source>
        <dbReference type="ARBA" id="ARBA00022807"/>
    </source>
</evidence>
<dbReference type="PROSITE" id="PS51935">
    <property type="entry name" value="NLPC_P60"/>
    <property type="match status" value="1"/>
</dbReference>
<sequence length="502" mass="53071">MSSRQPNRQDHPQVMRVLRPVAWAALLVATAAAAAGFGAPAFAADPPYPATAPDDGSRPAPVGPVSLPGQAPATSLPQIPSPATTGPLAARINSSATEVAMIGEQVLELQQQRDQAENDLLLADANLREMRDALTAAQRAADNAAGDALKAAAALPPGAYNRDMQDLDMLHRLLTGQSAGPHPEIAGDTVERAKVAEQNATSYYAAMQTKYDSLVKQATDLEKTRKTKEDALRKLRTDNIDAVRAYEREQDRIEQRAGAEYVRNESAAGLRANPNALKAVRYALAQLGDPYVWADEGPDSFDCSGLMWASYRSAGYTLPRVSRDQYYATRGQSVSQSALLPGDLIFFASGSSWSTIHHVGMYIGNGKMVHAPTTGDVVKVSPVWYTRFYAATRIFPGIPVAPTPPTTQPPTTRPPSTGGPTTKPPTTGPTTKPPTTGPTTEPPTTGPPTSDPTTDPPTTNPTTPADPPDEEEPTTPPAGSEETTPPAPEEETPATPTGTSGS</sequence>
<dbReference type="PANTHER" id="PTHR47359">
    <property type="entry name" value="PEPTIDOGLYCAN DL-ENDOPEPTIDASE CWLO"/>
    <property type="match status" value="1"/>
</dbReference>
<reference evidence="9 10" key="1">
    <citation type="submission" date="2021-01" db="EMBL/GenBank/DDBJ databases">
        <title>Whole genome shotgun sequence of Asanoa iriomotensis NBRC 100142.</title>
        <authorList>
            <person name="Komaki H."/>
            <person name="Tamura T."/>
        </authorList>
    </citation>
    <scope>NUCLEOTIDE SEQUENCE [LARGE SCALE GENOMIC DNA]</scope>
    <source>
        <strain evidence="9 10">NBRC 100142</strain>
    </source>
</reference>
<feature type="region of interest" description="Disordered" evidence="6">
    <location>
        <begin position="48"/>
        <end position="80"/>
    </location>
</feature>
<feature type="compositionally biased region" description="Low complexity" evidence="6">
    <location>
        <begin position="493"/>
        <end position="502"/>
    </location>
</feature>
<dbReference type="EMBL" id="BONC01000027">
    <property type="protein sequence ID" value="GIF57861.1"/>
    <property type="molecule type" value="Genomic_DNA"/>
</dbReference>
<accession>A0ABQ4C4Z8</accession>